<dbReference type="InterPro" id="IPR030940">
    <property type="entry name" value="MG279/MG280"/>
</dbReference>
<evidence type="ECO:0000256" key="1">
    <source>
        <dbReference type="SAM" id="Phobius"/>
    </source>
</evidence>
<dbReference type="NCBIfam" id="TIGR04527">
    <property type="entry name" value="mycoplas_twoTM"/>
    <property type="match status" value="1"/>
</dbReference>
<gene>
    <name evidence="2" type="ORF">CM1_01680</name>
</gene>
<dbReference type="EMBL" id="CP003772">
    <property type="protein sequence ID" value="AFQ04104.1"/>
    <property type="molecule type" value="Genomic_DNA"/>
</dbReference>
<keyword evidence="1" id="KW-0812">Transmembrane</keyword>
<dbReference type="GeneID" id="99647146"/>
<reference evidence="2 3" key="1">
    <citation type="journal article" date="2012" name="J. Bacteriol.">
        <title>Draft Genome Sequences of Four Axenic Mycoplasma genitalium Strains Isolated from Denmark, Japan, and Australia.</title>
        <authorList>
            <person name="McGowin C.L."/>
            <person name="Ma L."/>
            <person name="Jensen J.S."/>
            <person name="Mancuso M.M."/>
            <person name="Hamasuna R."/>
            <person name="Adegboye D."/>
            <person name="Martin D.H."/>
        </authorList>
    </citation>
    <scope>NUCLEOTIDE SEQUENCE [LARGE SCALE GENOMIC DNA]</scope>
    <source>
        <strain evidence="2 3">M6320</strain>
    </source>
</reference>
<dbReference type="AlphaFoldDB" id="A0ABC7ZIY0"/>
<dbReference type="RefSeq" id="WP_010869404.1">
    <property type="nucleotide sequence ID" value="NC_018497.1"/>
</dbReference>
<protein>
    <submittedName>
        <fullName evidence="2">Uncharacterized protein</fullName>
    </submittedName>
</protein>
<dbReference type="Proteomes" id="UP000005254">
    <property type="component" value="Chromosome"/>
</dbReference>
<evidence type="ECO:0000313" key="3">
    <source>
        <dbReference type="Proteomes" id="UP000005254"/>
    </source>
</evidence>
<proteinExistence type="predicted"/>
<keyword evidence="1" id="KW-1133">Transmembrane helix</keyword>
<dbReference type="SMR" id="A0ABC7ZIY0"/>
<name>A0ABC7ZIY0_MYCGT</name>
<sequence length="218" mass="24888">MIRLLKKLAVFLIILVGILLLGGIATAGYFAFTYREPINNYYKEGYNKISEYNTEIKKISQNIFQNNLVKTLSEVEKSLNEGRKLTQNNSFASGLDSSLNALEGSLKKINNFDSNAAFTQIKHTLNNITSFVDQMLEKFPNPNQNDDFKRYLTEVSQILFYTGISIIGAFFVSGFLLILFTKKVYGVRVSRFNPQRLLKKHLVLLLRDEEVYDAVFGN</sequence>
<keyword evidence="1" id="KW-0472">Membrane</keyword>
<evidence type="ECO:0000313" key="2">
    <source>
        <dbReference type="EMBL" id="AFQ04104.1"/>
    </source>
</evidence>
<organism evidence="2 3">
    <name type="scientific">Mycoplasmoides genitalium M6320</name>
    <dbReference type="NCBI Taxonomy" id="662945"/>
    <lineage>
        <taxon>Bacteria</taxon>
        <taxon>Bacillati</taxon>
        <taxon>Mycoplasmatota</taxon>
        <taxon>Mycoplasmoidales</taxon>
        <taxon>Mycoplasmoidaceae</taxon>
        <taxon>Mycoplasmoides</taxon>
    </lineage>
</organism>
<dbReference type="KEGG" id="mgx:CM1_01680"/>
<feature type="transmembrane region" description="Helical" evidence="1">
    <location>
        <begin position="9"/>
        <end position="32"/>
    </location>
</feature>
<feature type="transmembrane region" description="Helical" evidence="1">
    <location>
        <begin position="158"/>
        <end position="181"/>
    </location>
</feature>
<accession>A0ABC7ZIY0</accession>